<dbReference type="EMBL" id="VTEV01000006">
    <property type="protein sequence ID" value="TYS67039.1"/>
    <property type="molecule type" value="Genomic_DNA"/>
</dbReference>
<dbReference type="RefSeq" id="WP_148989181.1">
    <property type="nucleotide sequence ID" value="NZ_VTEV01000006.1"/>
</dbReference>
<dbReference type="NCBIfam" id="TIGR01637">
    <property type="entry name" value="phage_arpU"/>
    <property type="match status" value="1"/>
</dbReference>
<gene>
    <name evidence="1" type="ORF">FZC76_16055</name>
</gene>
<evidence type="ECO:0000313" key="1">
    <source>
        <dbReference type="EMBL" id="TYS67039.1"/>
    </source>
</evidence>
<dbReference type="OrthoDB" id="2475064at2"/>
<organism evidence="1 2">
    <name type="scientific">Sutcliffiella horikoshii</name>
    <dbReference type="NCBI Taxonomy" id="79883"/>
    <lineage>
        <taxon>Bacteria</taxon>
        <taxon>Bacillati</taxon>
        <taxon>Bacillota</taxon>
        <taxon>Bacilli</taxon>
        <taxon>Bacillales</taxon>
        <taxon>Bacillaceae</taxon>
        <taxon>Sutcliffiella</taxon>
    </lineage>
</organism>
<protein>
    <submittedName>
        <fullName evidence="1">ArpU family transcriptional regulator</fullName>
    </submittedName>
</protein>
<dbReference type="Proteomes" id="UP000322524">
    <property type="component" value="Unassembled WGS sequence"/>
</dbReference>
<comment type="caution">
    <text evidence="1">The sequence shown here is derived from an EMBL/GenBank/DDBJ whole genome shotgun (WGS) entry which is preliminary data.</text>
</comment>
<dbReference type="InterPro" id="IPR006524">
    <property type="entry name" value="ArpU-like"/>
</dbReference>
<proteinExistence type="predicted"/>
<sequence>MLAEQLSFLSNVNEREVRKLVIRELKDYRALKVQIENKNERVSAGVNLFPSLRNSHVINELKVKQIERALNDSLDEEELLIIKKKYLTSIKTKDIEIYLELGFKKDTYYEVKNRAINRIATALGII</sequence>
<reference evidence="1 2" key="1">
    <citation type="submission" date="2019-08" db="EMBL/GenBank/DDBJ databases">
        <title>Bacillus genomes from the desert of Cuatro Cienegas, Coahuila.</title>
        <authorList>
            <person name="Olmedo-Alvarez G."/>
        </authorList>
    </citation>
    <scope>NUCLEOTIDE SEQUENCE [LARGE SCALE GENOMIC DNA]</scope>
    <source>
        <strain evidence="1 2">CH28_1T</strain>
    </source>
</reference>
<evidence type="ECO:0000313" key="2">
    <source>
        <dbReference type="Proteomes" id="UP000322524"/>
    </source>
</evidence>
<accession>A0A5D4SVQ4</accession>
<name>A0A5D4SVQ4_9BACI</name>
<dbReference type="AlphaFoldDB" id="A0A5D4SVQ4"/>